<protein>
    <recommendedName>
        <fullName evidence="2">Integrase zinc-binding domain-containing protein</fullName>
    </recommendedName>
</protein>
<dbReference type="EMBL" id="BMAV01025595">
    <property type="protein sequence ID" value="GFS42847.1"/>
    <property type="molecule type" value="Genomic_DNA"/>
</dbReference>
<dbReference type="InterPro" id="IPR041588">
    <property type="entry name" value="Integrase_H2C2"/>
</dbReference>
<dbReference type="OrthoDB" id="6774508at2759"/>
<evidence type="ECO:0000313" key="3">
    <source>
        <dbReference type="EMBL" id="GFS42847.1"/>
    </source>
</evidence>
<comment type="caution">
    <text evidence="3">The sequence shown here is derived from an EMBL/GenBank/DDBJ whole genome shotgun (WGS) entry which is preliminary data.</text>
</comment>
<evidence type="ECO:0000259" key="2">
    <source>
        <dbReference type="Pfam" id="PF17921"/>
    </source>
</evidence>
<dbReference type="AlphaFoldDB" id="A0A8X6IEJ6"/>
<keyword evidence="4" id="KW-1185">Reference proteome</keyword>
<feature type="region of interest" description="Disordered" evidence="1">
    <location>
        <begin position="63"/>
        <end position="82"/>
    </location>
</feature>
<proteinExistence type="predicted"/>
<evidence type="ECO:0000313" key="4">
    <source>
        <dbReference type="Proteomes" id="UP000886998"/>
    </source>
</evidence>
<organism evidence="3 4">
    <name type="scientific">Trichonephila inaurata madagascariensis</name>
    <dbReference type="NCBI Taxonomy" id="2747483"/>
    <lineage>
        <taxon>Eukaryota</taxon>
        <taxon>Metazoa</taxon>
        <taxon>Ecdysozoa</taxon>
        <taxon>Arthropoda</taxon>
        <taxon>Chelicerata</taxon>
        <taxon>Arachnida</taxon>
        <taxon>Araneae</taxon>
        <taxon>Araneomorphae</taxon>
        <taxon>Entelegynae</taxon>
        <taxon>Araneoidea</taxon>
        <taxon>Nephilidae</taxon>
        <taxon>Trichonephila</taxon>
        <taxon>Trichonephila inaurata</taxon>
    </lineage>
</organism>
<accession>A0A8X6IEJ6</accession>
<name>A0A8X6IEJ6_9ARAC</name>
<reference evidence="3" key="1">
    <citation type="submission" date="2020-08" db="EMBL/GenBank/DDBJ databases">
        <title>Multicomponent nature underlies the extraordinary mechanical properties of spider dragline silk.</title>
        <authorList>
            <person name="Kono N."/>
            <person name="Nakamura H."/>
            <person name="Mori M."/>
            <person name="Yoshida Y."/>
            <person name="Ohtoshi R."/>
            <person name="Malay A.D."/>
            <person name="Moran D.A.P."/>
            <person name="Tomita M."/>
            <person name="Numata K."/>
            <person name="Arakawa K."/>
        </authorList>
    </citation>
    <scope>NUCLEOTIDE SEQUENCE</scope>
</reference>
<dbReference type="Pfam" id="PF17921">
    <property type="entry name" value="Integrase_H2C2"/>
    <property type="match status" value="1"/>
</dbReference>
<dbReference type="Proteomes" id="UP000886998">
    <property type="component" value="Unassembled WGS sequence"/>
</dbReference>
<feature type="domain" description="Integrase zinc-binding" evidence="2">
    <location>
        <begin position="17"/>
        <end position="50"/>
    </location>
</feature>
<sequence length="82" mass="9442">MSLIESRIDPLPISWEGTEDTLANIRTKFWIVNGRFKVKRVIKQCIKCLKVIAQGSWIRDRHVVSSSPSGTEDLSCRKHDFL</sequence>
<evidence type="ECO:0000256" key="1">
    <source>
        <dbReference type="SAM" id="MobiDB-lite"/>
    </source>
</evidence>
<gene>
    <name evidence="3" type="ORF">TNIN_317931</name>
</gene>